<comment type="similarity">
    <text evidence="1">Belongs to the sigma-70 factor family. ECF subfamily.</text>
</comment>
<protein>
    <submittedName>
        <fullName evidence="8">RNA polymerase sigma-70 factor, ECF subfamily</fullName>
    </submittedName>
</protein>
<proteinExistence type="inferred from homology"/>
<dbReference type="NCBIfam" id="TIGR02985">
    <property type="entry name" value="Sig70_bacteroi1"/>
    <property type="match status" value="1"/>
</dbReference>
<evidence type="ECO:0000259" key="6">
    <source>
        <dbReference type="Pfam" id="PF04542"/>
    </source>
</evidence>
<evidence type="ECO:0000256" key="3">
    <source>
        <dbReference type="ARBA" id="ARBA00023082"/>
    </source>
</evidence>
<evidence type="ECO:0000256" key="5">
    <source>
        <dbReference type="SAM" id="Coils"/>
    </source>
</evidence>
<keyword evidence="4" id="KW-0804">Transcription</keyword>
<evidence type="ECO:0000256" key="4">
    <source>
        <dbReference type="ARBA" id="ARBA00023163"/>
    </source>
</evidence>
<dbReference type="OrthoDB" id="1100095at2"/>
<dbReference type="GO" id="GO:0006352">
    <property type="term" value="P:DNA-templated transcription initiation"/>
    <property type="evidence" value="ECO:0007669"/>
    <property type="project" value="InterPro"/>
</dbReference>
<dbReference type="InterPro" id="IPR036388">
    <property type="entry name" value="WH-like_DNA-bd_sf"/>
</dbReference>
<feature type="domain" description="RNA polymerase sigma-70 region 2" evidence="6">
    <location>
        <begin position="27"/>
        <end position="92"/>
    </location>
</feature>
<evidence type="ECO:0000313" key="9">
    <source>
        <dbReference type="Proteomes" id="UP000183038"/>
    </source>
</evidence>
<dbReference type="NCBIfam" id="TIGR02937">
    <property type="entry name" value="sigma70-ECF"/>
    <property type="match status" value="1"/>
</dbReference>
<dbReference type="SUPFAM" id="SSF88659">
    <property type="entry name" value="Sigma3 and sigma4 domains of RNA polymerase sigma factors"/>
    <property type="match status" value="1"/>
</dbReference>
<dbReference type="PANTHER" id="PTHR43133:SF46">
    <property type="entry name" value="RNA POLYMERASE SIGMA-70 FACTOR ECF SUBFAMILY"/>
    <property type="match status" value="1"/>
</dbReference>
<reference evidence="8 9" key="1">
    <citation type="submission" date="2016-10" db="EMBL/GenBank/DDBJ databases">
        <authorList>
            <person name="de Groot N.N."/>
        </authorList>
    </citation>
    <scope>NUCLEOTIDE SEQUENCE [LARGE SCALE GENOMIC DNA]</scope>
    <source>
        <strain evidence="8 9">MAR_2009_71</strain>
    </source>
</reference>
<dbReference type="Gene3D" id="1.10.1740.10">
    <property type="match status" value="1"/>
</dbReference>
<evidence type="ECO:0000313" key="8">
    <source>
        <dbReference type="EMBL" id="SEC29987.1"/>
    </source>
</evidence>
<dbReference type="SUPFAM" id="SSF88946">
    <property type="entry name" value="Sigma2 domain of RNA polymerase sigma factors"/>
    <property type="match status" value="1"/>
</dbReference>
<dbReference type="InterPro" id="IPR039425">
    <property type="entry name" value="RNA_pol_sigma-70-like"/>
</dbReference>
<dbReference type="Pfam" id="PF08281">
    <property type="entry name" value="Sigma70_r4_2"/>
    <property type="match status" value="1"/>
</dbReference>
<evidence type="ECO:0000256" key="2">
    <source>
        <dbReference type="ARBA" id="ARBA00023015"/>
    </source>
</evidence>
<dbReference type="EMBL" id="FNTB01000001">
    <property type="protein sequence ID" value="SEC29987.1"/>
    <property type="molecule type" value="Genomic_DNA"/>
</dbReference>
<dbReference type="InterPro" id="IPR013325">
    <property type="entry name" value="RNA_pol_sigma_r2"/>
</dbReference>
<evidence type="ECO:0000259" key="7">
    <source>
        <dbReference type="Pfam" id="PF08281"/>
    </source>
</evidence>
<dbReference type="InterPro" id="IPR000792">
    <property type="entry name" value="Tscrpt_reg_LuxR_C"/>
</dbReference>
<sequence>MDNNNYINEHLLLNELKKGSESAYEYFFEKYYKELCNYLLAICGNSELAEEIAQQAFVNFWDRRKKIDIKNDRLKPYFFRMAYNLFIDSKRNELKKYRLLEKLKQEAYSEVIELDNVQYENRLKLVQNEIENLPEQCKKVFILGKKHGLKYKEISEQLHISVKTVEIHMSKALKRLRTQLTIFI</sequence>
<dbReference type="Pfam" id="PF04542">
    <property type="entry name" value="Sigma70_r2"/>
    <property type="match status" value="1"/>
</dbReference>
<dbReference type="Gene3D" id="1.10.10.10">
    <property type="entry name" value="Winged helix-like DNA-binding domain superfamily/Winged helix DNA-binding domain"/>
    <property type="match status" value="1"/>
</dbReference>
<dbReference type="InterPro" id="IPR013324">
    <property type="entry name" value="RNA_pol_sigma_r3/r4-like"/>
</dbReference>
<dbReference type="InterPro" id="IPR014327">
    <property type="entry name" value="RNA_pol_sigma70_bacteroid"/>
</dbReference>
<dbReference type="GO" id="GO:0003677">
    <property type="term" value="F:DNA binding"/>
    <property type="evidence" value="ECO:0007669"/>
    <property type="project" value="InterPro"/>
</dbReference>
<gene>
    <name evidence="8" type="ORF">SAMN05192540_2836</name>
</gene>
<dbReference type="PRINTS" id="PR00038">
    <property type="entry name" value="HTHLUXR"/>
</dbReference>
<organism evidence="8 9">
    <name type="scientific">Maribacter dokdonensis</name>
    <dbReference type="NCBI Taxonomy" id="320912"/>
    <lineage>
        <taxon>Bacteria</taxon>
        <taxon>Pseudomonadati</taxon>
        <taxon>Bacteroidota</taxon>
        <taxon>Flavobacteriia</taxon>
        <taxon>Flavobacteriales</taxon>
        <taxon>Flavobacteriaceae</taxon>
        <taxon>Maribacter</taxon>
    </lineage>
</organism>
<dbReference type="Proteomes" id="UP000183038">
    <property type="component" value="Unassembled WGS sequence"/>
</dbReference>
<dbReference type="PANTHER" id="PTHR43133">
    <property type="entry name" value="RNA POLYMERASE ECF-TYPE SIGMA FACTO"/>
    <property type="match status" value="1"/>
</dbReference>
<keyword evidence="3" id="KW-0731">Sigma factor</keyword>
<feature type="coiled-coil region" evidence="5">
    <location>
        <begin position="109"/>
        <end position="136"/>
    </location>
</feature>
<name>A0A1H4RDN5_9FLAO</name>
<dbReference type="RefSeq" id="WP_074673594.1">
    <property type="nucleotide sequence ID" value="NZ_FNTB01000001.1"/>
</dbReference>
<feature type="domain" description="RNA polymerase sigma factor 70 region 4 type 2" evidence="7">
    <location>
        <begin position="125"/>
        <end position="176"/>
    </location>
</feature>
<dbReference type="InterPro" id="IPR007627">
    <property type="entry name" value="RNA_pol_sigma70_r2"/>
</dbReference>
<dbReference type="InterPro" id="IPR014284">
    <property type="entry name" value="RNA_pol_sigma-70_dom"/>
</dbReference>
<keyword evidence="5" id="KW-0175">Coiled coil</keyword>
<keyword evidence="2" id="KW-0805">Transcription regulation</keyword>
<dbReference type="GO" id="GO:0016987">
    <property type="term" value="F:sigma factor activity"/>
    <property type="evidence" value="ECO:0007669"/>
    <property type="project" value="UniProtKB-KW"/>
</dbReference>
<dbReference type="AlphaFoldDB" id="A0A1H4RDN5"/>
<dbReference type="CDD" id="cd06171">
    <property type="entry name" value="Sigma70_r4"/>
    <property type="match status" value="1"/>
</dbReference>
<accession>A0A1H4RDN5</accession>
<evidence type="ECO:0000256" key="1">
    <source>
        <dbReference type="ARBA" id="ARBA00010641"/>
    </source>
</evidence>
<dbReference type="InterPro" id="IPR013249">
    <property type="entry name" value="RNA_pol_sigma70_r4_t2"/>
</dbReference>